<accession>A0AAW8TTV9</accession>
<evidence type="ECO:0008006" key="3">
    <source>
        <dbReference type="Google" id="ProtNLM"/>
    </source>
</evidence>
<sequence>MEYPLNEWVGIEEERFRPYRNWRTTSGYLCGTNACAVLLAYYQDYLDETIVPQFLRRQKSSNGKTLMAFLRILIQPVDLPTLAPQVSHGLSRYFSHFDLPYRGRSTLVGGWYRATKRIQAGKPVVVGLMKAKGSTYGNHWVTAYAFMETSDGKRYLKVHDNWGKYNQVIPAEWLNGTVSLP</sequence>
<dbReference type="AlphaFoldDB" id="A0AAW8TTV9"/>
<organism evidence="1 2">
    <name type="scientific">Enterococcus asini</name>
    <dbReference type="NCBI Taxonomy" id="57732"/>
    <lineage>
        <taxon>Bacteria</taxon>
        <taxon>Bacillati</taxon>
        <taxon>Bacillota</taxon>
        <taxon>Bacilli</taxon>
        <taxon>Lactobacillales</taxon>
        <taxon>Enterococcaceae</taxon>
        <taxon>Enterococcus</taxon>
    </lineage>
</organism>
<gene>
    <name evidence="1" type="ORF">P7H43_03665</name>
</gene>
<evidence type="ECO:0000313" key="2">
    <source>
        <dbReference type="Proteomes" id="UP001256711"/>
    </source>
</evidence>
<name>A0AAW8TTV9_9ENTE</name>
<reference evidence="1" key="1">
    <citation type="submission" date="2023-03" db="EMBL/GenBank/DDBJ databases">
        <authorList>
            <person name="Shen W."/>
            <person name="Cai J."/>
        </authorList>
    </citation>
    <scope>NUCLEOTIDE SEQUENCE</scope>
    <source>
        <strain evidence="1">B226-2</strain>
    </source>
</reference>
<evidence type="ECO:0000313" key="1">
    <source>
        <dbReference type="EMBL" id="MDT2809570.1"/>
    </source>
</evidence>
<protein>
    <recommendedName>
        <fullName evidence="3">Peptidase C39-like domain-containing protein</fullName>
    </recommendedName>
</protein>
<dbReference type="Proteomes" id="UP001256711">
    <property type="component" value="Unassembled WGS sequence"/>
</dbReference>
<dbReference type="RefSeq" id="WP_161998298.1">
    <property type="nucleotide sequence ID" value="NZ_CATYFE010000008.1"/>
</dbReference>
<comment type="caution">
    <text evidence="1">The sequence shown here is derived from an EMBL/GenBank/DDBJ whole genome shotgun (WGS) entry which is preliminary data.</text>
</comment>
<dbReference type="EMBL" id="JARQBJ010000002">
    <property type="protein sequence ID" value="MDT2809570.1"/>
    <property type="molecule type" value="Genomic_DNA"/>
</dbReference>
<proteinExistence type="predicted"/>